<dbReference type="Pfam" id="PF04122">
    <property type="entry name" value="CW_binding_2"/>
    <property type="match status" value="3"/>
</dbReference>
<dbReference type="EMBL" id="JAGGJX010000001">
    <property type="protein sequence ID" value="MBP1854389.1"/>
    <property type="molecule type" value="Genomic_DNA"/>
</dbReference>
<dbReference type="Proteomes" id="UP000767291">
    <property type="component" value="Unassembled WGS sequence"/>
</dbReference>
<protein>
    <submittedName>
        <fullName evidence="2">Cell wall-binding protein</fullName>
    </submittedName>
</protein>
<comment type="caution">
    <text evidence="2">The sequence shown here is derived from an EMBL/GenBank/DDBJ whole genome shotgun (WGS) entry which is preliminary data.</text>
</comment>
<reference evidence="2 3" key="1">
    <citation type="submission" date="2021-03" db="EMBL/GenBank/DDBJ databases">
        <title>Genomic Encyclopedia of Type Strains, Phase IV (KMG-IV): sequencing the most valuable type-strain genomes for metagenomic binning, comparative biology and taxonomic classification.</title>
        <authorList>
            <person name="Goeker M."/>
        </authorList>
    </citation>
    <scope>NUCLEOTIDE SEQUENCE [LARGE SCALE GENOMIC DNA]</scope>
    <source>
        <strain evidence="2 3">DSM 1289</strain>
    </source>
</reference>
<dbReference type="InterPro" id="IPR051922">
    <property type="entry name" value="Bact_Sporulation_Assoc"/>
</dbReference>
<accession>A0ABS4E8Y9</accession>
<keyword evidence="1" id="KW-0732">Signal</keyword>
<evidence type="ECO:0000313" key="2">
    <source>
        <dbReference type="EMBL" id="MBP1854389.1"/>
    </source>
</evidence>
<dbReference type="RefSeq" id="WP_209455916.1">
    <property type="nucleotide sequence ID" value="NZ_BAAACS010000017.1"/>
</dbReference>
<evidence type="ECO:0000313" key="3">
    <source>
        <dbReference type="Proteomes" id="UP000767291"/>
    </source>
</evidence>
<dbReference type="Gene3D" id="3.40.50.12090">
    <property type="match status" value="3"/>
</dbReference>
<evidence type="ECO:0000256" key="1">
    <source>
        <dbReference type="SAM" id="SignalP"/>
    </source>
</evidence>
<name>A0ABS4E8Y9_9FIRM</name>
<dbReference type="InterPro" id="IPR007253">
    <property type="entry name" value="Cell_wall-bd_2"/>
</dbReference>
<feature type="signal peptide" evidence="1">
    <location>
        <begin position="1"/>
        <end position="26"/>
    </location>
</feature>
<keyword evidence="3" id="KW-1185">Reference proteome</keyword>
<proteinExistence type="predicted"/>
<feature type="chain" id="PRO_5045992530" evidence="1">
    <location>
        <begin position="27"/>
        <end position="363"/>
    </location>
</feature>
<sequence>MKFKLLSKIGICICVMTLLPVGTAFANDDFVKRKSNSDVGIRFEDSGNSGGGGVKPEPKTSSVVLASGEKYTDILTSTVLANEKDASILLTQKNNIGLSTLEEIERLKVKDIIIVGGEESVSKNVEVLINNYGEKTNSSYKITRLAGSDRYDTAVKVGNEVRKITKKLDDSVLVDGTNFSDIITISSYASQKRIPILLTEPKKINPTTYEALYRWGINDVTIGGGYNSVSASIEKDLEDFKRIRLAGSDRYETATVIGEEIRKLTGNKKDLALVDGTNFPDGITINPLAVDIGVPILLTNPKKLTDITKSKIKDWKIEKVIIGGGYDSVSKEIQNQLSTLKSERISGKDRYETAVKISQRLRK</sequence>
<dbReference type="PANTHER" id="PTHR30032">
    <property type="entry name" value="N-ACETYLMURAMOYL-L-ALANINE AMIDASE-RELATED"/>
    <property type="match status" value="1"/>
</dbReference>
<gene>
    <name evidence="2" type="ORF">J2Z43_000779</name>
</gene>
<dbReference type="PANTHER" id="PTHR30032:SF8">
    <property type="entry name" value="GERMINATION-SPECIFIC N-ACETYLMURAMOYL-L-ALANINE AMIDASE"/>
    <property type="match status" value="1"/>
</dbReference>
<organism evidence="2 3">
    <name type="scientific">Metaclostridioides mangenotii</name>
    <dbReference type="NCBI Taxonomy" id="1540"/>
    <lineage>
        <taxon>Bacteria</taxon>
        <taxon>Bacillati</taxon>
        <taxon>Bacillota</taxon>
        <taxon>Clostridia</taxon>
        <taxon>Peptostreptococcales</taxon>
        <taxon>Peptostreptococcaceae</taxon>
        <taxon>Metaclostridioides</taxon>
    </lineage>
</organism>